<name>A0ABN7W9H3_GIGMA</name>
<dbReference type="EMBL" id="CAJVQB010035483">
    <property type="protein sequence ID" value="CAG8822605.1"/>
    <property type="molecule type" value="Genomic_DNA"/>
</dbReference>
<organism evidence="1 2">
    <name type="scientific">Gigaspora margarita</name>
    <dbReference type="NCBI Taxonomy" id="4874"/>
    <lineage>
        <taxon>Eukaryota</taxon>
        <taxon>Fungi</taxon>
        <taxon>Fungi incertae sedis</taxon>
        <taxon>Mucoromycota</taxon>
        <taxon>Glomeromycotina</taxon>
        <taxon>Glomeromycetes</taxon>
        <taxon>Diversisporales</taxon>
        <taxon>Gigasporaceae</taxon>
        <taxon>Gigaspora</taxon>
    </lineage>
</organism>
<comment type="caution">
    <text evidence="1">The sequence shown here is derived from an EMBL/GenBank/DDBJ whole genome shotgun (WGS) entry which is preliminary data.</text>
</comment>
<dbReference type="Proteomes" id="UP000789901">
    <property type="component" value="Unassembled WGS sequence"/>
</dbReference>
<evidence type="ECO:0000313" key="2">
    <source>
        <dbReference type="Proteomes" id="UP000789901"/>
    </source>
</evidence>
<evidence type="ECO:0000313" key="1">
    <source>
        <dbReference type="EMBL" id="CAG8822605.1"/>
    </source>
</evidence>
<proteinExistence type="predicted"/>
<keyword evidence="2" id="KW-1185">Reference proteome</keyword>
<sequence length="115" mass="13345">MESEDQDQSIDCANKNNRLIEHYDGDICISNSNNTNLNKTILKTNDIFKDWNEVDIIVTEVHSTKKVEDINLLVIVQQSKRIVYGKQLLTLENAQLKYTLLKLLIVIIIYVIQRL</sequence>
<protein>
    <submittedName>
        <fullName evidence="1">30398_t:CDS:1</fullName>
    </submittedName>
</protein>
<reference evidence="1 2" key="1">
    <citation type="submission" date="2021-06" db="EMBL/GenBank/DDBJ databases">
        <authorList>
            <person name="Kallberg Y."/>
            <person name="Tangrot J."/>
            <person name="Rosling A."/>
        </authorList>
    </citation>
    <scope>NUCLEOTIDE SEQUENCE [LARGE SCALE GENOMIC DNA]</scope>
    <source>
        <strain evidence="1 2">120-4 pot B 10/14</strain>
    </source>
</reference>
<gene>
    <name evidence="1" type="ORF">GMARGA_LOCUS28138</name>
</gene>
<accession>A0ABN7W9H3</accession>